<keyword evidence="3" id="KW-0067">ATP-binding</keyword>
<evidence type="ECO:0000313" key="3">
    <source>
        <dbReference type="EMBL" id="MBK6090015.1"/>
    </source>
</evidence>
<keyword evidence="3" id="KW-0547">Nucleotide-binding</keyword>
<dbReference type="EMBL" id="JAEQMG010000169">
    <property type="protein sequence ID" value="MBK6090015.1"/>
    <property type="molecule type" value="Genomic_DNA"/>
</dbReference>
<gene>
    <name evidence="3" type="ORF">JKK62_15425</name>
</gene>
<dbReference type="GO" id="GO:0005524">
    <property type="term" value="F:ATP binding"/>
    <property type="evidence" value="ECO:0007669"/>
    <property type="project" value="UniProtKB-KW"/>
</dbReference>
<sequence length="488" mass="56183">MFIGREKELAFLESKYSAENGQLIVLYGRRRVGKTETLRQFCKDKPHVFFACRECTDKLQLKSFSEKMLREDIPAKRYISQFESWEQAFRSVTDLPSGDRKKLLIIDEFPYMCRGNAGIPSILQNLWDEVLKDENVMIILCGSSMSFIEKELLAEKNPLYGRATGVYKMTEMDFYDAVKFFPDYSDRDKVIAYSVLGGIPHYLKQFDPKISLSENIKQNILTKGCVLYSEVDFLLRQELRETPIYNSLIEAIALGNTKLNEISQKSLVDDTSKTSTYLRNLVQLGIVAREFSVDAGTKERANTNRGTYKLTDNFFRFWYAFVFANYSELEAGDVDGVFHYSVEPQLHQFASLPFENVCRQFVRKLQQANALPFRYASMGRWTGKTTVRDTSADNGTRIAETEIDILAVSQSRREYLVGECKFKNKPFSYSEYLDTIAKLSPQKEKADFYYELFSESGFDEKIIEAASNNERLLLYNLSDIVSGRSDIA</sequence>
<dbReference type="RefSeq" id="WP_201428709.1">
    <property type="nucleotide sequence ID" value="NZ_JAEQMG010000169.1"/>
</dbReference>
<protein>
    <submittedName>
        <fullName evidence="3">ATP-binding protein</fullName>
    </submittedName>
</protein>
<accession>A0A935C414</accession>
<dbReference type="InterPro" id="IPR011579">
    <property type="entry name" value="ATPase_dom"/>
</dbReference>
<dbReference type="InterPro" id="IPR004256">
    <property type="entry name" value="DUF234"/>
</dbReference>
<dbReference type="PANTHER" id="PTHR34704:SF1">
    <property type="entry name" value="ATPASE"/>
    <property type="match status" value="1"/>
</dbReference>
<organism evidence="3 4">
    <name type="scientific">Ruminococcus difficilis</name>
    <dbReference type="NCBI Taxonomy" id="2763069"/>
    <lineage>
        <taxon>Bacteria</taxon>
        <taxon>Bacillati</taxon>
        <taxon>Bacillota</taxon>
        <taxon>Clostridia</taxon>
        <taxon>Eubacteriales</taxon>
        <taxon>Oscillospiraceae</taxon>
        <taxon>Ruminococcus</taxon>
    </lineage>
</organism>
<proteinExistence type="predicted"/>
<dbReference type="Gene3D" id="3.40.50.300">
    <property type="entry name" value="P-loop containing nucleotide triphosphate hydrolases"/>
    <property type="match status" value="1"/>
</dbReference>
<evidence type="ECO:0000259" key="1">
    <source>
        <dbReference type="Pfam" id="PF01637"/>
    </source>
</evidence>
<dbReference type="PANTHER" id="PTHR34704">
    <property type="entry name" value="ATPASE"/>
    <property type="match status" value="1"/>
</dbReference>
<dbReference type="Proteomes" id="UP000633365">
    <property type="component" value="Unassembled WGS sequence"/>
</dbReference>
<dbReference type="Pfam" id="PF01637">
    <property type="entry name" value="ATPase_2"/>
    <property type="match status" value="1"/>
</dbReference>
<comment type="caution">
    <text evidence="3">The sequence shown here is derived from an EMBL/GenBank/DDBJ whole genome shotgun (WGS) entry which is preliminary data.</text>
</comment>
<keyword evidence="4" id="KW-1185">Reference proteome</keyword>
<reference evidence="3" key="1">
    <citation type="submission" date="2021-01" db="EMBL/GenBank/DDBJ databases">
        <title>Genome public.</title>
        <authorList>
            <person name="Liu C."/>
            <person name="Sun Q."/>
        </authorList>
    </citation>
    <scope>NUCLEOTIDE SEQUENCE</scope>
    <source>
        <strain evidence="3">M6</strain>
    </source>
</reference>
<evidence type="ECO:0000313" key="4">
    <source>
        <dbReference type="Proteomes" id="UP000633365"/>
    </source>
</evidence>
<evidence type="ECO:0000259" key="2">
    <source>
        <dbReference type="Pfam" id="PF03008"/>
    </source>
</evidence>
<feature type="domain" description="DUF234" evidence="2">
    <location>
        <begin position="318"/>
        <end position="424"/>
    </location>
</feature>
<dbReference type="SUPFAM" id="SSF52540">
    <property type="entry name" value="P-loop containing nucleoside triphosphate hydrolases"/>
    <property type="match status" value="1"/>
</dbReference>
<dbReference type="Pfam" id="PF03008">
    <property type="entry name" value="DUF234"/>
    <property type="match status" value="1"/>
</dbReference>
<name>A0A935C414_9FIRM</name>
<dbReference type="AlphaFoldDB" id="A0A935C414"/>
<feature type="domain" description="ATPase" evidence="1">
    <location>
        <begin position="2"/>
        <end position="206"/>
    </location>
</feature>
<dbReference type="InterPro" id="IPR027417">
    <property type="entry name" value="P-loop_NTPase"/>
</dbReference>